<comment type="pathway">
    <text evidence="2">Amino-sugar metabolism; 1,6-anhydro-N-acetylmuramate degradation.</text>
</comment>
<dbReference type="NCBIfam" id="NF007141">
    <property type="entry name" value="PRK09585.1-5"/>
    <property type="match status" value="1"/>
</dbReference>
<keyword evidence="2" id="KW-0547">Nucleotide-binding</keyword>
<keyword evidence="2" id="KW-0808">Transferase</keyword>
<evidence type="ECO:0000313" key="4">
    <source>
        <dbReference type="Proteomes" id="UP001062776"/>
    </source>
</evidence>
<comment type="similarity">
    <text evidence="2">Belongs to the anhydro-N-acetylmuramic acid kinase family.</text>
</comment>
<keyword evidence="2" id="KW-0067">ATP-binding</keyword>
<protein>
    <recommendedName>
        <fullName evidence="2">Anhydro-N-acetylmuramic acid kinase</fullName>
        <ecNumber evidence="2">2.7.1.170</ecNumber>
    </recommendedName>
    <alternativeName>
        <fullName evidence="2">AnhMurNAc kinase</fullName>
    </alternativeName>
</protein>
<name>A0ABQ0Q6Z4_9PROT</name>
<comment type="caution">
    <text evidence="3">The sequence shown here is derived from an EMBL/GenBank/DDBJ whole genome shotgun (WGS) entry which is preliminary data.</text>
</comment>
<comment type="function">
    <text evidence="2">Catalyzes the specific phosphorylation of 1,6-anhydro-N-acetylmuramic acid (anhMurNAc) with the simultaneous cleavage of the 1,6-anhydro ring, generating MurNAc-6-P. Is required for the utilization of anhMurNAc either imported from the medium or derived from its own cell wall murein, and thus plays a role in cell wall recycling.</text>
</comment>
<dbReference type="EC" id="2.7.1.170" evidence="2"/>
<sequence>MSGFVYRTIGMMSGTSLDGVDAALIETDGVEVLRRGASLSLPYPASLRRDVYALFDRAATLRGDEPDLLAAEQELTALHVEAVRQILTREGEADLIGFHGQTLYHAPDRGRTWQIGDASLLSRETGLPVIHDFRRDDVAHGGEGAPLAPWYHAACLAGEAGPVAILNIGGVANITFVGRDGAILAGDTGPGNALLDDWAFRHTGIACDRDGALARAGKLDERVLSVLLDHPFFSRLPPKSLDRQEFAGSLDRISLLSPEDGAATLVAFTVKAIAQTQLPEPPRAWFVCGGGRHNPALMTALAHAVPGAVKPVEALGWDGDMVEAECFAFLAVRSLRGLPLSAPGITGATGLFTGGRLSCAGIRPELLVRGALARATGQEAGALARD</sequence>
<dbReference type="Pfam" id="PF03702">
    <property type="entry name" value="AnmK"/>
    <property type="match status" value="1"/>
</dbReference>
<dbReference type="RefSeq" id="WP_264817575.1">
    <property type="nucleotide sequence ID" value="NZ_BAPV01000061.1"/>
</dbReference>
<dbReference type="Gene3D" id="3.30.420.40">
    <property type="match status" value="2"/>
</dbReference>
<accession>A0ABQ0Q6Z4</accession>
<dbReference type="HAMAP" id="MF_01270">
    <property type="entry name" value="AnhMurNAc_kinase"/>
    <property type="match status" value="1"/>
</dbReference>
<evidence type="ECO:0000256" key="1">
    <source>
        <dbReference type="ARBA" id="ARBA00023277"/>
    </source>
</evidence>
<evidence type="ECO:0000256" key="2">
    <source>
        <dbReference type="HAMAP-Rule" id="MF_01270"/>
    </source>
</evidence>
<dbReference type="EMBL" id="BAPV01000061">
    <property type="protein sequence ID" value="GBQ94017.1"/>
    <property type="molecule type" value="Genomic_DNA"/>
</dbReference>
<dbReference type="PANTHER" id="PTHR30605:SF0">
    <property type="entry name" value="ANHYDRO-N-ACETYLMURAMIC ACID KINASE"/>
    <property type="match status" value="1"/>
</dbReference>
<dbReference type="InterPro" id="IPR005338">
    <property type="entry name" value="Anhydro_N_Ac-Mur_kinase"/>
</dbReference>
<dbReference type="PANTHER" id="PTHR30605">
    <property type="entry name" value="ANHYDRO-N-ACETYLMURAMIC ACID KINASE"/>
    <property type="match status" value="1"/>
</dbReference>
<comment type="pathway">
    <text evidence="2">Cell wall biogenesis; peptidoglycan recycling.</text>
</comment>
<dbReference type="InterPro" id="IPR043129">
    <property type="entry name" value="ATPase_NBD"/>
</dbReference>
<comment type="catalytic activity">
    <reaction evidence="2">
        <text>1,6-anhydro-N-acetyl-beta-muramate + ATP + H2O = N-acetyl-D-muramate 6-phosphate + ADP + H(+)</text>
        <dbReference type="Rhea" id="RHEA:24952"/>
        <dbReference type="ChEBI" id="CHEBI:15377"/>
        <dbReference type="ChEBI" id="CHEBI:15378"/>
        <dbReference type="ChEBI" id="CHEBI:30616"/>
        <dbReference type="ChEBI" id="CHEBI:58690"/>
        <dbReference type="ChEBI" id="CHEBI:58722"/>
        <dbReference type="ChEBI" id="CHEBI:456216"/>
        <dbReference type="EC" id="2.7.1.170"/>
    </reaction>
</comment>
<dbReference type="Proteomes" id="UP001062776">
    <property type="component" value="Unassembled WGS sequence"/>
</dbReference>
<keyword evidence="2 3" id="KW-0418">Kinase</keyword>
<evidence type="ECO:0000313" key="3">
    <source>
        <dbReference type="EMBL" id="GBQ94017.1"/>
    </source>
</evidence>
<proteinExistence type="inferred from homology"/>
<gene>
    <name evidence="2" type="primary">anmK</name>
    <name evidence="3" type="ORF">AA0535_3027</name>
</gene>
<organism evidence="3 4">
    <name type="scientific">Asaia krungthepensis NRIC 0535</name>
    <dbReference type="NCBI Taxonomy" id="1307925"/>
    <lineage>
        <taxon>Bacteria</taxon>
        <taxon>Pseudomonadati</taxon>
        <taxon>Pseudomonadota</taxon>
        <taxon>Alphaproteobacteria</taxon>
        <taxon>Acetobacterales</taxon>
        <taxon>Acetobacteraceae</taxon>
        <taxon>Asaia</taxon>
    </lineage>
</organism>
<dbReference type="SUPFAM" id="SSF53067">
    <property type="entry name" value="Actin-like ATPase domain"/>
    <property type="match status" value="1"/>
</dbReference>
<keyword evidence="1 2" id="KW-0119">Carbohydrate metabolism</keyword>
<feature type="binding site" evidence="2">
    <location>
        <begin position="14"/>
        <end position="21"/>
    </location>
    <ligand>
        <name>ATP</name>
        <dbReference type="ChEBI" id="CHEBI:30616"/>
    </ligand>
</feature>
<reference evidence="3" key="1">
    <citation type="submission" date="2013-04" db="EMBL/GenBank/DDBJ databases">
        <title>The genome sequencing project of 58 acetic acid bacteria.</title>
        <authorList>
            <person name="Okamoto-Kainuma A."/>
            <person name="Ishikawa M."/>
            <person name="Umino S."/>
            <person name="Koizumi Y."/>
            <person name="Shiwa Y."/>
            <person name="Yoshikawa H."/>
            <person name="Matsutani M."/>
            <person name="Matsushita K."/>
        </authorList>
    </citation>
    <scope>NUCLEOTIDE SEQUENCE</scope>
    <source>
        <strain evidence="3">NRIC 0535</strain>
    </source>
</reference>
<dbReference type="GO" id="GO:0016301">
    <property type="term" value="F:kinase activity"/>
    <property type="evidence" value="ECO:0007669"/>
    <property type="project" value="UniProtKB-KW"/>
</dbReference>
<keyword evidence="4" id="KW-1185">Reference proteome</keyword>